<dbReference type="PROSITE" id="PS50106">
    <property type="entry name" value="PDZ"/>
    <property type="match status" value="2"/>
</dbReference>
<evidence type="ECO:0000256" key="1">
    <source>
        <dbReference type="ARBA" id="ARBA00004418"/>
    </source>
</evidence>
<name>A0A841JP50_9BACT</name>
<dbReference type="SUPFAM" id="SSF50494">
    <property type="entry name" value="Trypsin-like serine proteases"/>
    <property type="match status" value="1"/>
</dbReference>
<keyword evidence="5" id="KW-0677">Repeat</keyword>
<dbReference type="EC" id="3.4.21.107" evidence="12"/>
<feature type="active site" description="Charge relay system" evidence="9">
    <location>
        <position position="143"/>
    </location>
</feature>
<proteinExistence type="inferred from homology"/>
<dbReference type="InterPro" id="IPR001940">
    <property type="entry name" value="Peptidase_S1C"/>
</dbReference>
<dbReference type="CDD" id="cd10839">
    <property type="entry name" value="cpPDZ1_DegP-like"/>
    <property type="match status" value="1"/>
</dbReference>
<dbReference type="Pfam" id="PF13365">
    <property type="entry name" value="Trypsin_2"/>
    <property type="match status" value="1"/>
</dbReference>
<dbReference type="SMART" id="SM00228">
    <property type="entry name" value="PDZ"/>
    <property type="match status" value="2"/>
</dbReference>
<evidence type="ECO:0000256" key="3">
    <source>
        <dbReference type="ARBA" id="ARBA00022670"/>
    </source>
</evidence>
<evidence type="ECO:0000256" key="10">
    <source>
        <dbReference type="PIRSR" id="PIRSR611782-2"/>
    </source>
</evidence>
<dbReference type="OrthoDB" id="9758917at2"/>
<feature type="binding site" evidence="10">
    <location>
        <position position="173"/>
    </location>
    <ligand>
        <name>substrate</name>
    </ligand>
</feature>
<dbReference type="InterPro" id="IPR001478">
    <property type="entry name" value="PDZ"/>
</dbReference>
<organism evidence="12 13">
    <name type="scientific">Silvibacterium bohemicum</name>
    <dbReference type="NCBI Taxonomy" id="1577686"/>
    <lineage>
        <taxon>Bacteria</taxon>
        <taxon>Pseudomonadati</taxon>
        <taxon>Acidobacteriota</taxon>
        <taxon>Terriglobia</taxon>
        <taxon>Terriglobales</taxon>
        <taxon>Acidobacteriaceae</taxon>
        <taxon>Silvibacterium</taxon>
    </lineage>
</organism>
<dbReference type="InterPro" id="IPR036034">
    <property type="entry name" value="PDZ_sf"/>
</dbReference>
<feature type="active site" description="Charge relay system" evidence="9">
    <location>
        <position position="173"/>
    </location>
</feature>
<evidence type="ECO:0000256" key="9">
    <source>
        <dbReference type="PIRSR" id="PIRSR611782-1"/>
    </source>
</evidence>
<keyword evidence="6" id="KW-0574">Periplasm</keyword>
<evidence type="ECO:0000313" key="12">
    <source>
        <dbReference type="EMBL" id="MBB6142367.1"/>
    </source>
</evidence>
<evidence type="ECO:0000256" key="4">
    <source>
        <dbReference type="ARBA" id="ARBA00022729"/>
    </source>
</evidence>
<evidence type="ECO:0000313" key="13">
    <source>
        <dbReference type="Proteomes" id="UP000538666"/>
    </source>
</evidence>
<dbReference type="AlphaFoldDB" id="A0A841JP50"/>
<dbReference type="Gene3D" id="2.30.42.10">
    <property type="match status" value="2"/>
</dbReference>
<evidence type="ECO:0000256" key="5">
    <source>
        <dbReference type="ARBA" id="ARBA00022737"/>
    </source>
</evidence>
<dbReference type="EMBL" id="JACHEK010000001">
    <property type="protein sequence ID" value="MBB6142367.1"/>
    <property type="molecule type" value="Genomic_DNA"/>
</dbReference>
<dbReference type="Pfam" id="PF17820">
    <property type="entry name" value="PDZ_6"/>
    <property type="match status" value="1"/>
</dbReference>
<dbReference type="RefSeq" id="WP_050057610.1">
    <property type="nucleotide sequence ID" value="NZ_JACHEK010000001.1"/>
</dbReference>
<dbReference type="PRINTS" id="PR00834">
    <property type="entry name" value="PROTEASES2C"/>
</dbReference>
<evidence type="ECO:0000256" key="8">
    <source>
        <dbReference type="ARBA" id="ARBA00022825"/>
    </source>
</evidence>
<keyword evidence="7 12" id="KW-0378">Hydrolase</keyword>
<dbReference type="GO" id="GO:0004252">
    <property type="term" value="F:serine-type endopeptidase activity"/>
    <property type="evidence" value="ECO:0007669"/>
    <property type="project" value="InterPro"/>
</dbReference>
<dbReference type="SUPFAM" id="SSF50156">
    <property type="entry name" value="PDZ domain-like"/>
    <property type="match status" value="2"/>
</dbReference>
<dbReference type="Pfam" id="PF13180">
    <property type="entry name" value="PDZ_2"/>
    <property type="match status" value="1"/>
</dbReference>
<dbReference type="Gene3D" id="2.40.10.120">
    <property type="match status" value="1"/>
</dbReference>
<feature type="domain" description="PDZ" evidence="11">
    <location>
        <begin position="417"/>
        <end position="479"/>
    </location>
</feature>
<feature type="binding site" evidence="10">
    <location>
        <position position="143"/>
    </location>
    <ligand>
        <name>substrate</name>
    </ligand>
</feature>
<comment type="similarity">
    <text evidence="2">Belongs to the peptidase S1C family.</text>
</comment>
<dbReference type="Proteomes" id="UP000538666">
    <property type="component" value="Unassembled WGS sequence"/>
</dbReference>
<keyword evidence="8" id="KW-0720">Serine protease</keyword>
<feature type="domain" description="PDZ" evidence="11">
    <location>
        <begin position="295"/>
        <end position="386"/>
    </location>
</feature>
<keyword evidence="13" id="KW-1185">Reference proteome</keyword>
<dbReference type="PANTHER" id="PTHR22939">
    <property type="entry name" value="SERINE PROTEASE FAMILY S1C HTRA-RELATED"/>
    <property type="match status" value="1"/>
</dbReference>
<feature type="binding site" evidence="10">
    <location>
        <begin position="249"/>
        <end position="251"/>
    </location>
    <ligand>
        <name>substrate</name>
    </ligand>
</feature>
<comment type="caution">
    <text evidence="12">The sequence shown here is derived from an EMBL/GenBank/DDBJ whole genome shotgun (WGS) entry which is preliminary data.</text>
</comment>
<evidence type="ECO:0000256" key="6">
    <source>
        <dbReference type="ARBA" id="ARBA00022764"/>
    </source>
</evidence>
<sequence length="517" mass="53655">MFEPTNQLVEKARKLAAPAAVAGAFVLGAAFFVGHGGVHAAAVSNPAPLDDRSVSALTALDQAMESVASRVTPAVVNIAVTSRTTEQNTGDDQQAQNLPPGFAQFFGPNGPFGGQQPQQPQLQHGIGSGVIISPDGYIVTNNHVVEGATQIKVTLNDRRVLTAKLVGVDKLTDLAVVKVNATDLQSISWGDSTKLQPGQTVLAFGSPFGYFKFSVTRGIVSAVNRDNPYRDDARKPGGYIQTDAAINPGNSGGPLVDARGELVGINTFIISGDGAFAGAGFAIPSQMVRATAEQLIQHGKVEHGYLGISMNDVTPDNAGFFHLQEASGALVAQVSPDSPASRAGLRNGDVIAALNGQKIDNSGALQVRVSEMTPGTSISLGIVRDGKPQTLNVTVGQFHNNKEVASNDDDSQGGPQSGKLGLAVSDLTPQVRQQLSVPDQVHGVAVQNVRPGSPAEDAGLQPGDIILEVNRQPASSASQFVSAVHGSTAGKDVLLLVWSKGNATYLTLHPDQGDQNG</sequence>
<evidence type="ECO:0000259" key="11">
    <source>
        <dbReference type="PROSITE" id="PS50106"/>
    </source>
</evidence>
<dbReference type="InterPro" id="IPR011782">
    <property type="entry name" value="Pept_S1C_Do"/>
</dbReference>
<dbReference type="GO" id="GO:0042597">
    <property type="term" value="C:periplasmic space"/>
    <property type="evidence" value="ECO:0007669"/>
    <property type="project" value="UniProtKB-SubCell"/>
</dbReference>
<feature type="active site" description="Charge relay system" evidence="9">
    <location>
        <position position="251"/>
    </location>
</feature>
<evidence type="ECO:0000256" key="2">
    <source>
        <dbReference type="ARBA" id="ARBA00010541"/>
    </source>
</evidence>
<accession>A0A841JP50</accession>
<gene>
    <name evidence="12" type="ORF">HNQ77_000305</name>
</gene>
<keyword evidence="4" id="KW-0732">Signal</keyword>
<comment type="subcellular location">
    <subcellularLocation>
        <location evidence="1">Periplasm</location>
    </subcellularLocation>
</comment>
<keyword evidence="3 12" id="KW-0645">Protease</keyword>
<dbReference type="InterPro" id="IPR009003">
    <property type="entry name" value="Peptidase_S1_PA"/>
</dbReference>
<dbReference type="InterPro" id="IPR041489">
    <property type="entry name" value="PDZ_6"/>
</dbReference>
<evidence type="ECO:0000256" key="7">
    <source>
        <dbReference type="ARBA" id="ARBA00022801"/>
    </source>
</evidence>
<dbReference type="GO" id="GO:0006508">
    <property type="term" value="P:proteolysis"/>
    <property type="evidence" value="ECO:0007669"/>
    <property type="project" value="UniProtKB-KW"/>
</dbReference>
<reference evidence="12 13" key="1">
    <citation type="submission" date="2020-08" db="EMBL/GenBank/DDBJ databases">
        <title>Genomic Encyclopedia of Type Strains, Phase IV (KMG-IV): sequencing the most valuable type-strain genomes for metagenomic binning, comparative biology and taxonomic classification.</title>
        <authorList>
            <person name="Goeker M."/>
        </authorList>
    </citation>
    <scope>NUCLEOTIDE SEQUENCE [LARGE SCALE GENOMIC DNA]</scope>
    <source>
        <strain evidence="12 13">DSM 103733</strain>
    </source>
</reference>
<dbReference type="PANTHER" id="PTHR22939:SF129">
    <property type="entry name" value="SERINE PROTEASE HTRA2, MITOCHONDRIAL"/>
    <property type="match status" value="1"/>
</dbReference>
<dbReference type="NCBIfam" id="TIGR02037">
    <property type="entry name" value="degP_htrA_DO"/>
    <property type="match status" value="1"/>
</dbReference>
<protein>
    <submittedName>
        <fullName evidence="12">Serine protease Do</fullName>
        <ecNumber evidence="12">3.4.21.107</ecNumber>
    </submittedName>
</protein>